<organism evidence="5 6">
    <name type="scientific">Dactylosporangium roseum</name>
    <dbReference type="NCBI Taxonomy" id="47989"/>
    <lineage>
        <taxon>Bacteria</taxon>
        <taxon>Bacillati</taxon>
        <taxon>Actinomycetota</taxon>
        <taxon>Actinomycetes</taxon>
        <taxon>Micromonosporales</taxon>
        <taxon>Micromonosporaceae</taxon>
        <taxon>Dactylosporangium</taxon>
    </lineage>
</organism>
<feature type="domain" description="N-acetyltransferase" evidence="4">
    <location>
        <begin position="29"/>
        <end position="162"/>
    </location>
</feature>
<dbReference type="Gene3D" id="3.40.630.30">
    <property type="match status" value="1"/>
</dbReference>
<dbReference type="CDD" id="cd04301">
    <property type="entry name" value="NAT_SF"/>
    <property type="match status" value="1"/>
</dbReference>
<proteinExistence type="inferred from homology"/>
<evidence type="ECO:0000259" key="4">
    <source>
        <dbReference type="Pfam" id="PF13302"/>
    </source>
</evidence>
<protein>
    <submittedName>
        <fullName evidence="5">GNAT family N-acetyltransferase</fullName>
    </submittedName>
</protein>
<evidence type="ECO:0000256" key="2">
    <source>
        <dbReference type="ARBA" id="ARBA00023315"/>
    </source>
</evidence>
<gene>
    <name evidence="5" type="ORF">Drose_10950</name>
</gene>
<evidence type="ECO:0000313" key="5">
    <source>
        <dbReference type="EMBL" id="UWZ38693.1"/>
    </source>
</evidence>
<keyword evidence="1" id="KW-0808">Transferase</keyword>
<keyword evidence="2" id="KW-0012">Acyltransferase</keyword>
<dbReference type="InterPro" id="IPR000182">
    <property type="entry name" value="GNAT_dom"/>
</dbReference>
<accession>A0ABY5Z9D3</accession>
<sequence>MAIAAIISEDGGRSCPASEVGRVTKTWVRLRPVVESDLAMFRRFVTEPGLAGAAWTGYHDPSGPARRFALDGYLGPDDGRLMVEADETAAGFVSWDATGSGLSRYWNIGIVLLPEWRGRGVGWRAQTLLCDHLFATSPAPRIEARTQPENIAEQKALEKVGFLSEGILRSAEFRDGTWRDVLVYGKLRGDR</sequence>
<dbReference type="Pfam" id="PF13302">
    <property type="entry name" value="Acetyltransf_3"/>
    <property type="match status" value="1"/>
</dbReference>
<name>A0ABY5Z9D3_9ACTN</name>
<dbReference type="Proteomes" id="UP001058271">
    <property type="component" value="Chromosome"/>
</dbReference>
<dbReference type="EMBL" id="CP073721">
    <property type="protein sequence ID" value="UWZ38693.1"/>
    <property type="molecule type" value="Genomic_DNA"/>
</dbReference>
<dbReference type="SUPFAM" id="SSF55729">
    <property type="entry name" value="Acyl-CoA N-acyltransferases (Nat)"/>
    <property type="match status" value="1"/>
</dbReference>
<dbReference type="InterPro" id="IPR051531">
    <property type="entry name" value="N-acetyltransferase"/>
</dbReference>
<keyword evidence="6" id="KW-1185">Reference proteome</keyword>
<reference evidence="5" key="1">
    <citation type="submission" date="2021-04" db="EMBL/GenBank/DDBJ databases">
        <title>Biosynthetic gene clusters of Dactylosporangioum roseum.</title>
        <authorList>
            <person name="Hartkoorn R.C."/>
            <person name="Beaudoing E."/>
            <person name="Hot D."/>
            <person name="Moureu S."/>
        </authorList>
    </citation>
    <scope>NUCLEOTIDE SEQUENCE</scope>
    <source>
        <strain evidence="5">NRRL B-16295</strain>
    </source>
</reference>
<dbReference type="InterPro" id="IPR016181">
    <property type="entry name" value="Acyl_CoA_acyltransferase"/>
</dbReference>
<evidence type="ECO:0000256" key="3">
    <source>
        <dbReference type="ARBA" id="ARBA00038502"/>
    </source>
</evidence>
<evidence type="ECO:0000313" key="6">
    <source>
        <dbReference type="Proteomes" id="UP001058271"/>
    </source>
</evidence>
<dbReference type="PANTHER" id="PTHR43792:SF8">
    <property type="entry name" value="[RIBOSOMAL PROTEIN US5]-ALANINE N-ACETYLTRANSFERASE"/>
    <property type="match status" value="1"/>
</dbReference>
<dbReference type="PANTHER" id="PTHR43792">
    <property type="entry name" value="GNAT FAMILY, PUTATIVE (AFU_ORTHOLOGUE AFUA_3G00765)-RELATED-RELATED"/>
    <property type="match status" value="1"/>
</dbReference>
<comment type="similarity">
    <text evidence="3">Belongs to the acetyltransferase family. RimJ subfamily.</text>
</comment>
<evidence type="ECO:0000256" key="1">
    <source>
        <dbReference type="ARBA" id="ARBA00022679"/>
    </source>
</evidence>